<evidence type="ECO:0000313" key="1">
    <source>
        <dbReference type="EMBL" id="KAF6336849.1"/>
    </source>
</evidence>
<evidence type="ECO:0000313" key="2">
    <source>
        <dbReference type="Proteomes" id="UP000527355"/>
    </source>
</evidence>
<dbReference type="Proteomes" id="UP000527355">
    <property type="component" value="Unassembled WGS sequence"/>
</dbReference>
<accession>A0A7J7WHI6</accession>
<comment type="caution">
    <text evidence="1">The sequence shown here is derived from an EMBL/GenBank/DDBJ whole genome shotgun (WGS) entry which is preliminary data.</text>
</comment>
<organism evidence="1 2">
    <name type="scientific">Myotis myotis</name>
    <name type="common">Greater mouse-eared bat</name>
    <name type="synonym">Vespertilio myotis</name>
    <dbReference type="NCBI Taxonomy" id="51298"/>
    <lineage>
        <taxon>Eukaryota</taxon>
        <taxon>Metazoa</taxon>
        <taxon>Chordata</taxon>
        <taxon>Craniata</taxon>
        <taxon>Vertebrata</taxon>
        <taxon>Euteleostomi</taxon>
        <taxon>Mammalia</taxon>
        <taxon>Eutheria</taxon>
        <taxon>Laurasiatheria</taxon>
        <taxon>Chiroptera</taxon>
        <taxon>Yangochiroptera</taxon>
        <taxon>Vespertilionidae</taxon>
        <taxon>Myotis</taxon>
    </lineage>
</organism>
<reference evidence="1 2" key="1">
    <citation type="journal article" date="2020" name="Nature">
        <title>Six reference-quality genomes reveal evolution of bat adaptations.</title>
        <authorList>
            <person name="Jebb D."/>
            <person name="Huang Z."/>
            <person name="Pippel M."/>
            <person name="Hughes G.M."/>
            <person name="Lavrichenko K."/>
            <person name="Devanna P."/>
            <person name="Winkler S."/>
            <person name="Jermiin L.S."/>
            <person name="Skirmuntt E.C."/>
            <person name="Katzourakis A."/>
            <person name="Burkitt-Gray L."/>
            <person name="Ray D.A."/>
            <person name="Sullivan K.A.M."/>
            <person name="Roscito J.G."/>
            <person name="Kirilenko B.M."/>
            <person name="Davalos L.M."/>
            <person name="Corthals A.P."/>
            <person name="Power M.L."/>
            <person name="Jones G."/>
            <person name="Ransome R.D."/>
            <person name="Dechmann D.K.N."/>
            <person name="Locatelli A.G."/>
            <person name="Puechmaille S.J."/>
            <person name="Fedrigo O."/>
            <person name="Jarvis E.D."/>
            <person name="Hiller M."/>
            <person name="Vernes S.C."/>
            <person name="Myers E.W."/>
            <person name="Teeling E.C."/>
        </authorList>
    </citation>
    <scope>NUCLEOTIDE SEQUENCE [LARGE SCALE GENOMIC DNA]</scope>
    <source>
        <strain evidence="1">MMyoMyo1</strain>
        <tissue evidence="1">Flight muscle</tissue>
    </source>
</reference>
<protein>
    <submittedName>
        <fullName evidence="1">Uncharacterized protein</fullName>
    </submittedName>
</protein>
<proteinExistence type="predicted"/>
<keyword evidence="2" id="KW-1185">Reference proteome</keyword>
<sequence>MENAGRNRFGSVDRASACGLKGPRFDSGQGHVPGLRAHPPVGDVQEAADRCSSLIDVSNFLSLSLPLCEKSIKYIRKKKKKIQAKHGPKGGNSRSFTAEYSLFLSLISFSTCLNRQNGKSASWSPTRK</sequence>
<dbReference type="EMBL" id="JABWUV010000008">
    <property type="protein sequence ID" value="KAF6336849.1"/>
    <property type="molecule type" value="Genomic_DNA"/>
</dbReference>
<gene>
    <name evidence="1" type="ORF">mMyoMyo1_012058</name>
</gene>
<name>A0A7J7WHI6_MYOMY</name>
<dbReference type="AlphaFoldDB" id="A0A7J7WHI6"/>